<accession>A0A0M9EQH5</accession>
<keyword evidence="1" id="KW-0732">Signal</keyword>
<dbReference type="OrthoDB" id="4995826at2759"/>
<gene>
    <name evidence="2" type="ORF">FLAG1_09658</name>
</gene>
<comment type="caution">
    <text evidence="2">The sequence shown here is derived from an EMBL/GenBank/DDBJ whole genome shotgun (WGS) entry which is preliminary data.</text>
</comment>
<sequence length="338" mass="37144">MMNKASLLALALAAIRVQAQEFINIDLYSTESCNPDPNDLDVHSFQLGFSPRTDDKGNEFSGCNSATIVPEGWPTTANGKYPVWLDTAKFGEGCSMLFFNLPGSQEEGDIWPCRNGLYRKVQKDKTPCGDLELTQKFGYAYCCGSLCNDDVSNWPSKRSLIERAPPAPKAKDVTKVKRAPILNKRQDDDKCIINLKSEPYTTFGRQVQVGPEETCEPDQTSCGQTWSYTAGNSITTSESHEDSTEIGFSEYLVFVNSFSDGYEISKGESEERSISKNMAPEPGHAGYPTFTPLLYCAEADLSGDCSREELGIGGGEVCVQKYLPGDVPDGTWQMVTTD</sequence>
<dbReference type="InterPro" id="IPR045702">
    <property type="entry name" value="DUF6060"/>
</dbReference>
<proteinExistence type="predicted"/>
<reference evidence="2 3" key="1">
    <citation type="submission" date="2015-04" db="EMBL/GenBank/DDBJ databases">
        <title>The draft genome sequence of Fusarium langsethiae, a T-2/HT-2 mycotoxin producer.</title>
        <authorList>
            <person name="Lysoe E."/>
            <person name="Divon H.H."/>
            <person name="Terzi V."/>
            <person name="Orru L."/>
            <person name="Lamontanara A."/>
            <person name="Kolseth A.-K."/>
            <person name="Frandsen R.J."/>
            <person name="Nielsen K."/>
            <person name="Thrane U."/>
        </authorList>
    </citation>
    <scope>NUCLEOTIDE SEQUENCE [LARGE SCALE GENOMIC DNA]</scope>
    <source>
        <strain evidence="2 3">Fl201059</strain>
    </source>
</reference>
<feature type="chain" id="PRO_5005835295" evidence="1">
    <location>
        <begin position="20"/>
        <end position="338"/>
    </location>
</feature>
<organism evidence="2 3">
    <name type="scientific">Fusarium langsethiae</name>
    <dbReference type="NCBI Taxonomy" id="179993"/>
    <lineage>
        <taxon>Eukaryota</taxon>
        <taxon>Fungi</taxon>
        <taxon>Dikarya</taxon>
        <taxon>Ascomycota</taxon>
        <taxon>Pezizomycotina</taxon>
        <taxon>Sordariomycetes</taxon>
        <taxon>Hypocreomycetidae</taxon>
        <taxon>Hypocreales</taxon>
        <taxon>Nectriaceae</taxon>
        <taxon>Fusarium</taxon>
    </lineage>
</organism>
<dbReference type="EMBL" id="JXCE01000399">
    <property type="protein sequence ID" value="KPA37532.1"/>
    <property type="molecule type" value="Genomic_DNA"/>
</dbReference>
<dbReference type="AlphaFoldDB" id="A0A0M9EQH5"/>
<keyword evidence="3" id="KW-1185">Reference proteome</keyword>
<evidence type="ECO:0000313" key="3">
    <source>
        <dbReference type="Proteomes" id="UP000037904"/>
    </source>
</evidence>
<dbReference type="Proteomes" id="UP000037904">
    <property type="component" value="Unassembled WGS sequence"/>
</dbReference>
<evidence type="ECO:0000313" key="2">
    <source>
        <dbReference type="EMBL" id="KPA37532.1"/>
    </source>
</evidence>
<feature type="signal peptide" evidence="1">
    <location>
        <begin position="1"/>
        <end position="19"/>
    </location>
</feature>
<protein>
    <submittedName>
        <fullName evidence="2">Uncharacterized protein</fullName>
    </submittedName>
</protein>
<dbReference type="Pfam" id="PF19535">
    <property type="entry name" value="DUF6060"/>
    <property type="match status" value="1"/>
</dbReference>
<name>A0A0M9EQH5_FUSLA</name>
<evidence type="ECO:0000256" key="1">
    <source>
        <dbReference type="SAM" id="SignalP"/>
    </source>
</evidence>